<comment type="catalytic activity">
    <reaction evidence="5">
        <text>serotonin + octadecanoyl-CoA = N-octadecanoyl-serotonin + CoA + H(+)</text>
        <dbReference type="Rhea" id="RHEA:51400"/>
        <dbReference type="ChEBI" id="CHEBI:15378"/>
        <dbReference type="ChEBI" id="CHEBI:57287"/>
        <dbReference type="ChEBI" id="CHEBI:57394"/>
        <dbReference type="ChEBI" id="CHEBI:134065"/>
        <dbReference type="ChEBI" id="CHEBI:350546"/>
    </reaction>
    <physiologicalReaction direction="left-to-right" evidence="5">
        <dbReference type="Rhea" id="RHEA:51401"/>
    </physiologicalReaction>
</comment>
<dbReference type="STRING" id="51511.ENSCSAVP00000012676"/>
<comment type="catalytic activity">
    <reaction evidence="7">
        <text>dopamine + acetyl-CoA = N-acetyldopamine + CoA + H(+)</text>
        <dbReference type="Rhea" id="RHEA:51388"/>
        <dbReference type="ChEBI" id="CHEBI:15378"/>
        <dbReference type="ChEBI" id="CHEBI:57287"/>
        <dbReference type="ChEBI" id="CHEBI:57288"/>
        <dbReference type="ChEBI" id="CHEBI:59905"/>
        <dbReference type="ChEBI" id="CHEBI:125678"/>
    </reaction>
    <physiologicalReaction direction="left-to-right" evidence="7">
        <dbReference type="Rhea" id="RHEA:51389"/>
    </physiologicalReaction>
</comment>
<dbReference type="Ensembl" id="ENSCSAVT00000012822.1">
    <property type="protein sequence ID" value="ENSCSAVP00000012676.1"/>
    <property type="gene ID" value="ENSCSAVG00000007443.1"/>
</dbReference>
<comment type="catalytic activity">
    <reaction evidence="11">
        <text>serotonin + acetyl-CoA = N-acetylserotonin + CoA + H(+)</text>
        <dbReference type="Rhea" id="RHEA:25217"/>
        <dbReference type="ChEBI" id="CHEBI:15378"/>
        <dbReference type="ChEBI" id="CHEBI:17697"/>
        <dbReference type="ChEBI" id="CHEBI:57287"/>
        <dbReference type="ChEBI" id="CHEBI:57288"/>
        <dbReference type="ChEBI" id="CHEBI:350546"/>
        <dbReference type="EC" id="2.3.1.87"/>
    </reaction>
    <physiologicalReaction direction="left-to-right" evidence="11">
        <dbReference type="Rhea" id="RHEA:25218"/>
    </physiologicalReaction>
</comment>
<evidence type="ECO:0000256" key="10">
    <source>
        <dbReference type="ARBA" id="ARBA00052335"/>
    </source>
</evidence>
<reference evidence="13" key="1">
    <citation type="submission" date="2003-08" db="EMBL/GenBank/DDBJ databases">
        <authorList>
            <person name="Birren B."/>
            <person name="Nusbaum C."/>
            <person name="Abebe A."/>
            <person name="Abouelleil A."/>
            <person name="Adekoya E."/>
            <person name="Ait-zahra M."/>
            <person name="Allen N."/>
            <person name="Allen T."/>
            <person name="An P."/>
            <person name="Anderson M."/>
            <person name="Anderson S."/>
            <person name="Arachchi H."/>
            <person name="Armbruster J."/>
            <person name="Bachantsang P."/>
            <person name="Baldwin J."/>
            <person name="Barry A."/>
            <person name="Bayul T."/>
            <person name="Blitshsteyn B."/>
            <person name="Bloom T."/>
            <person name="Blye J."/>
            <person name="Boguslavskiy L."/>
            <person name="Borowsky M."/>
            <person name="Boukhgalter B."/>
            <person name="Brunache A."/>
            <person name="Butler J."/>
            <person name="Calixte N."/>
            <person name="Calvo S."/>
            <person name="Camarata J."/>
            <person name="Campo K."/>
            <person name="Chang J."/>
            <person name="Cheshatsang Y."/>
            <person name="Citroen M."/>
            <person name="Collymore A."/>
            <person name="Considine T."/>
            <person name="Cook A."/>
            <person name="Cooke P."/>
            <person name="Corum B."/>
            <person name="Cuomo C."/>
            <person name="David R."/>
            <person name="Dawoe T."/>
            <person name="Degray S."/>
            <person name="Dodge S."/>
            <person name="Dooley K."/>
            <person name="Dorje P."/>
            <person name="Dorjee K."/>
            <person name="Dorris L."/>
            <person name="Duffey N."/>
            <person name="Dupes A."/>
            <person name="Elkins T."/>
            <person name="Engels R."/>
            <person name="Erickson J."/>
            <person name="Farina A."/>
            <person name="Faro S."/>
            <person name="Ferreira P."/>
            <person name="Fischer H."/>
            <person name="Fitzgerald M."/>
            <person name="Foley K."/>
            <person name="Gage D."/>
            <person name="Galagan J."/>
            <person name="Gearin G."/>
            <person name="Gnerre S."/>
            <person name="Gnirke A."/>
            <person name="Goyette A."/>
            <person name="Graham J."/>
            <person name="Grandbois E."/>
            <person name="Gyaltsen K."/>
            <person name="Hafez N."/>
            <person name="Hagopian D."/>
            <person name="Hagos B."/>
            <person name="Hall J."/>
            <person name="Hatcher B."/>
            <person name="Heller A."/>
            <person name="Higgins H."/>
            <person name="Honan T."/>
            <person name="Horn A."/>
            <person name="Houde N."/>
            <person name="Hughes L."/>
            <person name="Hulme W."/>
            <person name="Husby E."/>
            <person name="Iliev I."/>
            <person name="Jaffe D."/>
            <person name="Jones C."/>
            <person name="Kamal M."/>
            <person name="Kamat A."/>
            <person name="Kamvysselis M."/>
            <person name="Karlsson E."/>
            <person name="Kells C."/>
            <person name="Kieu A."/>
            <person name="Kisner P."/>
            <person name="Kodira C."/>
            <person name="Kulbokas E."/>
            <person name="Labutti K."/>
            <person name="Lama D."/>
            <person name="Landers T."/>
            <person name="Leger J."/>
            <person name="Levine S."/>
            <person name="Lewis D."/>
            <person name="Lewis T."/>
            <person name="Lindblad-toh K."/>
            <person name="Liu X."/>
            <person name="Lokyitsang T."/>
            <person name="Lokyitsang Y."/>
            <person name="Lucien O."/>
            <person name="Lui A."/>
            <person name="Ma L.J."/>
            <person name="Mabbitt R."/>
            <person name="Macdonald J."/>
            <person name="Maclean C."/>
            <person name="Major J."/>
            <person name="Manning J."/>
            <person name="Marabella R."/>
            <person name="Maru K."/>
            <person name="Matthews C."/>
            <person name="Mauceli E."/>
            <person name="Mccarthy M."/>
            <person name="Mcdonough S."/>
            <person name="Mcghee T."/>
            <person name="Meldrim J."/>
            <person name="Meneus L."/>
            <person name="Mesirov J."/>
            <person name="Mihalev A."/>
            <person name="Mihova T."/>
            <person name="Mikkelsen T."/>
            <person name="Mlenga V."/>
            <person name="Moru K."/>
            <person name="Mozes J."/>
            <person name="Mulrain L."/>
            <person name="Munson G."/>
            <person name="Naylor J."/>
            <person name="Newes C."/>
            <person name="Nguyen C."/>
            <person name="Nguyen N."/>
            <person name="Nguyen T."/>
            <person name="Nicol R."/>
            <person name="Nielsen C."/>
            <person name="Nizzari M."/>
            <person name="Norbu C."/>
            <person name="Norbu N."/>
            <person name="O'donnell P."/>
            <person name="Okoawo O."/>
            <person name="O'leary S."/>
            <person name="Omotosho B."/>
            <person name="O'neill K."/>
            <person name="Osman S."/>
            <person name="Parker S."/>
            <person name="Perrin D."/>
            <person name="Phunkhang P."/>
            <person name="Piqani B."/>
            <person name="Purcell S."/>
            <person name="Rachupka T."/>
            <person name="Ramasamy U."/>
            <person name="Rameau R."/>
            <person name="Ray V."/>
            <person name="Raymond C."/>
            <person name="Retta R."/>
            <person name="Richardson S."/>
            <person name="Rise C."/>
            <person name="Rodriguez J."/>
            <person name="Rogers J."/>
            <person name="Rogov P."/>
            <person name="Rutman M."/>
            <person name="Schupbach R."/>
            <person name="Seaman C."/>
            <person name="Settipalli S."/>
            <person name="Sharpe T."/>
            <person name="Sheridan J."/>
            <person name="Sherpa N."/>
            <person name="Shi J."/>
            <person name="Smirnov S."/>
            <person name="Smith C."/>
            <person name="Sougnez C."/>
            <person name="Spencer B."/>
            <person name="Stalker J."/>
            <person name="Stange-thomann N."/>
            <person name="Stavropoulos S."/>
            <person name="Stetson K."/>
            <person name="Stone C."/>
            <person name="Stone S."/>
            <person name="Stubbs M."/>
            <person name="Talamas J."/>
            <person name="Tchuinga P."/>
            <person name="Tenzing P."/>
            <person name="Tesfaye S."/>
            <person name="Theodore J."/>
            <person name="Thoulutsang Y."/>
            <person name="Topham K."/>
            <person name="Towey S."/>
            <person name="Tsamla T."/>
            <person name="Tsomo N."/>
            <person name="Vallee D."/>
            <person name="Vassiliev H."/>
            <person name="Venkataraman V."/>
            <person name="Vinson J."/>
            <person name="Vo A."/>
            <person name="Wade C."/>
            <person name="Wang S."/>
            <person name="Wangchuk T."/>
            <person name="Wangdi T."/>
            <person name="Whittaker C."/>
            <person name="Wilkinson J."/>
            <person name="Wu Y."/>
            <person name="Wyman D."/>
            <person name="Yadav S."/>
            <person name="Yang S."/>
            <person name="Yang X."/>
            <person name="Yeager S."/>
            <person name="Yee E."/>
            <person name="Young G."/>
            <person name="Zainoun J."/>
            <person name="Zembeck L."/>
            <person name="Zimmer A."/>
            <person name="Zody M."/>
            <person name="Lander E."/>
        </authorList>
    </citation>
    <scope>NUCLEOTIDE SEQUENCE [LARGE SCALE GENOMIC DNA]</scope>
</reference>
<comment type="catalytic activity">
    <reaction evidence="9">
        <text>serotonin + hexadecanoyl-CoA = N-hexadecanoyl-serotonin + CoA + H(+)</text>
        <dbReference type="Rhea" id="RHEA:51384"/>
        <dbReference type="ChEBI" id="CHEBI:15378"/>
        <dbReference type="ChEBI" id="CHEBI:57287"/>
        <dbReference type="ChEBI" id="CHEBI:57379"/>
        <dbReference type="ChEBI" id="CHEBI:134059"/>
        <dbReference type="ChEBI" id="CHEBI:350546"/>
    </reaction>
    <physiologicalReaction direction="left-to-right" evidence="9">
        <dbReference type="Rhea" id="RHEA:51385"/>
    </physiologicalReaction>
</comment>
<evidence type="ECO:0000256" key="9">
    <source>
        <dbReference type="ARBA" id="ARBA00052178"/>
    </source>
</evidence>
<dbReference type="PANTHER" id="PTHR20905:SF1">
    <property type="entry name" value="AT07410P-RELATED"/>
    <property type="match status" value="1"/>
</dbReference>
<comment type="similarity">
    <text evidence="2">Belongs to the acetyltransferase family. AANAT subfamily.</text>
</comment>
<dbReference type="AlphaFoldDB" id="H2Z514"/>
<dbReference type="HOGENOM" id="CLU_1239769_0_0_1"/>
<comment type="catalytic activity">
    <reaction evidence="10">
        <text>dopamine + hexadecanoyl-CoA = N-hexadecanoyl-dopamine + CoA + H(+)</text>
        <dbReference type="Rhea" id="RHEA:51376"/>
        <dbReference type="ChEBI" id="CHEBI:15378"/>
        <dbReference type="ChEBI" id="CHEBI:57287"/>
        <dbReference type="ChEBI" id="CHEBI:57379"/>
        <dbReference type="ChEBI" id="CHEBI:59905"/>
        <dbReference type="ChEBI" id="CHEBI:134058"/>
    </reaction>
    <physiologicalReaction direction="left-to-right" evidence="10">
        <dbReference type="Rhea" id="RHEA:51377"/>
    </physiologicalReaction>
</comment>
<evidence type="ECO:0000313" key="13">
    <source>
        <dbReference type="Proteomes" id="UP000007875"/>
    </source>
</evidence>
<dbReference type="InParanoid" id="H2Z514"/>
<reference evidence="12" key="2">
    <citation type="submission" date="2025-08" db="UniProtKB">
        <authorList>
            <consortium name="Ensembl"/>
        </authorList>
    </citation>
    <scope>IDENTIFICATION</scope>
</reference>
<proteinExistence type="inferred from homology"/>
<comment type="catalytic activity">
    <reaction evidence="8">
        <text>serotonin + (9Z)-octadecenoyl-CoA = N-(9Z-octadecenoyl)-serotonin + CoA + H(+)</text>
        <dbReference type="Rhea" id="RHEA:51392"/>
        <dbReference type="ChEBI" id="CHEBI:15378"/>
        <dbReference type="ChEBI" id="CHEBI:57287"/>
        <dbReference type="ChEBI" id="CHEBI:57387"/>
        <dbReference type="ChEBI" id="CHEBI:134064"/>
        <dbReference type="ChEBI" id="CHEBI:350546"/>
    </reaction>
    <physiologicalReaction direction="left-to-right" evidence="8">
        <dbReference type="Rhea" id="RHEA:51393"/>
    </physiologicalReaction>
</comment>
<organism evidence="12 13">
    <name type="scientific">Ciona savignyi</name>
    <name type="common">Pacific transparent sea squirt</name>
    <dbReference type="NCBI Taxonomy" id="51511"/>
    <lineage>
        <taxon>Eukaryota</taxon>
        <taxon>Metazoa</taxon>
        <taxon>Chordata</taxon>
        <taxon>Tunicata</taxon>
        <taxon>Ascidiacea</taxon>
        <taxon>Phlebobranchia</taxon>
        <taxon>Cionidae</taxon>
        <taxon>Ciona</taxon>
    </lineage>
</organism>
<evidence type="ECO:0000256" key="1">
    <source>
        <dbReference type="ARBA" id="ARBA00022679"/>
    </source>
</evidence>
<evidence type="ECO:0000256" key="5">
    <source>
        <dbReference type="ARBA" id="ARBA00050849"/>
    </source>
</evidence>
<name>H2Z514_CIOSA</name>
<keyword evidence="1" id="KW-0808">Transferase</keyword>
<evidence type="ECO:0000256" key="8">
    <source>
        <dbReference type="ARBA" id="ARBA00051823"/>
    </source>
</evidence>
<evidence type="ECO:0000256" key="4">
    <source>
        <dbReference type="ARBA" id="ARBA00050189"/>
    </source>
</evidence>
<evidence type="ECO:0000256" key="6">
    <source>
        <dbReference type="ARBA" id="ARBA00051284"/>
    </source>
</evidence>
<protein>
    <recommendedName>
        <fullName evidence="3">aralkylamine N-acetyltransferase</fullName>
        <ecNumber evidence="3">2.3.1.87</ecNumber>
    </recommendedName>
</protein>
<reference evidence="12" key="3">
    <citation type="submission" date="2025-09" db="UniProtKB">
        <authorList>
            <consortium name="Ensembl"/>
        </authorList>
    </citation>
    <scope>IDENTIFICATION</scope>
</reference>
<dbReference type="PANTHER" id="PTHR20905">
    <property type="entry name" value="N-ACETYLTRANSFERASE-RELATED"/>
    <property type="match status" value="1"/>
</dbReference>
<dbReference type="FunFam" id="3.40.630.30:FF:000046">
    <property type="entry name" value="Dopamine N-acetyltransferase"/>
    <property type="match status" value="1"/>
</dbReference>
<evidence type="ECO:0000256" key="7">
    <source>
        <dbReference type="ARBA" id="ARBA00051711"/>
    </source>
</evidence>
<dbReference type="InterPro" id="IPR016181">
    <property type="entry name" value="Acyl_CoA_acyltransferase"/>
</dbReference>
<evidence type="ECO:0000256" key="2">
    <source>
        <dbReference type="ARBA" id="ARBA00038182"/>
    </source>
</evidence>
<dbReference type="SUPFAM" id="SSF55729">
    <property type="entry name" value="Acyl-CoA N-acyltransferases (Nat)"/>
    <property type="match status" value="1"/>
</dbReference>
<dbReference type="EC" id="2.3.1.87" evidence="3"/>
<comment type="catalytic activity">
    <reaction evidence="4">
        <text>dopamine + (9Z)-octadecenoyl-CoA = N-(9Z-octadecanoyl)-dopamine + CoA + H(+)</text>
        <dbReference type="Rhea" id="RHEA:51380"/>
        <dbReference type="ChEBI" id="CHEBI:15378"/>
        <dbReference type="ChEBI" id="CHEBI:31883"/>
        <dbReference type="ChEBI" id="CHEBI:57287"/>
        <dbReference type="ChEBI" id="CHEBI:57387"/>
        <dbReference type="ChEBI" id="CHEBI:59905"/>
    </reaction>
    <physiologicalReaction direction="left-to-right" evidence="4">
        <dbReference type="Rhea" id="RHEA:51381"/>
    </physiologicalReaction>
</comment>
<keyword evidence="13" id="KW-1185">Reference proteome</keyword>
<accession>H2Z514</accession>
<dbReference type="Gene3D" id="3.40.630.30">
    <property type="match status" value="1"/>
</dbReference>
<comment type="catalytic activity">
    <reaction evidence="6">
        <text>serotonin + (5Z,8Z,11Z,14Z)-eicosatetraenoyl-CoA = N-[(5Z,8Z,11Z,14Z)-eicosatetraenoyl]-serotonin + CoA + H(+)</text>
        <dbReference type="Rhea" id="RHEA:51396"/>
        <dbReference type="ChEBI" id="CHEBI:15378"/>
        <dbReference type="ChEBI" id="CHEBI:57287"/>
        <dbReference type="ChEBI" id="CHEBI:57368"/>
        <dbReference type="ChEBI" id="CHEBI:132255"/>
        <dbReference type="ChEBI" id="CHEBI:350546"/>
    </reaction>
    <physiologicalReaction direction="left-to-right" evidence="6">
        <dbReference type="Rhea" id="RHEA:51397"/>
    </physiologicalReaction>
</comment>
<evidence type="ECO:0000313" key="12">
    <source>
        <dbReference type="Ensembl" id="ENSCSAVP00000012676.1"/>
    </source>
</evidence>
<evidence type="ECO:0000256" key="3">
    <source>
        <dbReference type="ARBA" id="ARBA00039114"/>
    </source>
</evidence>
<evidence type="ECO:0000256" key="11">
    <source>
        <dbReference type="ARBA" id="ARBA00052491"/>
    </source>
</evidence>
<dbReference type="GO" id="GO:0004059">
    <property type="term" value="F:aralkylamine N-acetyltransferase activity"/>
    <property type="evidence" value="ECO:0007669"/>
    <property type="project" value="UniProtKB-EC"/>
</dbReference>
<dbReference type="GeneTree" id="ENSGT00940000164149"/>
<dbReference type="Proteomes" id="UP000007875">
    <property type="component" value="Unassembled WGS sequence"/>
</dbReference>
<sequence length="223" mass="25171">MAAETIDQDLIPGEIGCRRLTADDYDLMMDLVLNHFFPREPLCSTMERHFPGEISAFIKDGYVKNCIRDNASLIAYDKRTGEDVGIILGSLYRVNKDKEQKPLSELSPLVRMLDSLNEDIGSHVGDSLYLCVAASTVKQTYCQKGIMTKIRKRLELVAKELKCGYITSESSSMYTQRITKNLGYTETNEILFADYVDPVTGGYVVKDADPPHDRVKLMIKKIE</sequence>